<evidence type="ECO:0000313" key="1">
    <source>
        <dbReference type="EMBL" id="GME37668.1"/>
    </source>
</evidence>
<comment type="caution">
    <text evidence="1">The sequence shown here is derived from an EMBL/GenBank/DDBJ whole genome shotgun (WGS) entry which is preliminary data.</text>
</comment>
<reference evidence="1" key="1">
    <citation type="submission" date="2024-09" db="EMBL/GenBank/DDBJ databases">
        <title>Draft Genome Sequences of Neofusicoccum parvum.</title>
        <authorList>
            <person name="Ashida A."/>
            <person name="Camagna M."/>
            <person name="Tanaka A."/>
            <person name="Takemoto D."/>
        </authorList>
    </citation>
    <scope>NUCLEOTIDE SEQUENCE</scope>
    <source>
        <strain evidence="1">PPO83</strain>
    </source>
</reference>
<evidence type="ECO:0000313" key="2">
    <source>
        <dbReference type="Proteomes" id="UP001165186"/>
    </source>
</evidence>
<dbReference type="EMBL" id="BSXG01000080">
    <property type="protein sequence ID" value="GME37668.1"/>
    <property type="molecule type" value="Genomic_DNA"/>
</dbReference>
<accession>A0ACB5SF59</accession>
<gene>
    <name evidence="1" type="primary">g5342</name>
    <name evidence="1" type="ORF">NpPPO83_00005342</name>
</gene>
<dbReference type="Proteomes" id="UP001165186">
    <property type="component" value="Unassembled WGS sequence"/>
</dbReference>
<sequence length="379" mass="41080">MAATVYQASLHSVHQLYPHHLQHRPVGLSAAPWITTVFASEPLSYVLPAHSSCSSSSVNEISIATSSASTPPEMSPTDPLAPATDAAPPAPHLRPLPSSPVEINGRQVAHRPKTWVDQVATLRNPTAPATRPEYAQRSRRLPTKRMALRSTDTAENQTPQLQAPAAAGSGLARRRASNPSFTPPTLRRTQPASIWEPLTGRRSHSRDLAAAFVASDDEIDNPPPPTPRLRRAMISGAGNAAKPVTPTPRHPVLCYASLPDANEKTREPSLGEGMSSSNVAGWKVHQLAAQRRRLSRKYGGKEGCDFLQPHSFLDPAFIPVAASDEPLQALTEKVAGLAFPSEDEEEQIPTPRRRRGRLSRSMAGRFKMGDEGNLEVVHF</sequence>
<proteinExistence type="predicted"/>
<protein>
    <submittedName>
        <fullName evidence="1">Uncharacterized protein LTHEOB_5893</fullName>
    </submittedName>
</protein>
<name>A0ACB5SF59_9PEZI</name>
<keyword evidence="2" id="KW-1185">Reference proteome</keyword>
<organism evidence="1 2">
    <name type="scientific">Neofusicoccum parvum</name>
    <dbReference type="NCBI Taxonomy" id="310453"/>
    <lineage>
        <taxon>Eukaryota</taxon>
        <taxon>Fungi</taxon>
        <taxon>Dikarya</taxon>
        <taxon>Ascomycota</taxon>
        <taxon>Pezizomycotina</taxon>
        <taxon>Dothideomycetes</taxon>
        <taxon>Dothideomycetes incertae sedis</taxon>
        <taxon>Botryosphaeriales</taxon>
        <taxon>Botryosphaeriaceae</taxon>
        <taxon>Neofusicoccum</taxon>
    </lineage>
</organism>